<comment type="caution">
    <text evidence="2">The sequence shown here is derived from an EMBL/GenBank/DDBJ whole genome shotgun (WGS) entry which is preliminary data.</text>
</comment>
<accession>A0A1J5Q3Y2</accession>
<evidence type="ECO:0000256" key="1">
    <source>
        <dbReference type="SAM" id="Coils"/>
    </source>
</evidence>
<reference evidence="2" key="1">
    <citation type="submission" date="2016-10" db="EMBL/GenBank/DDBJ databases">
        <title>Sequence of Gallionella enrichment culture.</title>
        <authorList>
            <person name="Poehlein A."/>
            <person name="Muehling M."/>
            <person name="Daniel R."/>
        </authorList>
    </citation>
    <scope>NUCLEOTIDE SEQUENCE</scope>
</reference>
<keyword evidence="2" id="KW-0132">Cell division</keyword>
<keyword evidence="1" id="KW-0175">Coiled coil</keyword>
<organism evidence="2">
    <name type="scientific">mine drainage metagenome</name>
    <dbReference type="NCBI Taxonomy" id="410659"/>
    <lineage>
        <taxon>unclassified sequences</taxon>
        <taxon>metagenomes</taxon>
        <taxon>ecological metagenomes</taxon>
    </lineage>
</organism>
<feature type="coiled-coil region" evidence="1">
    <location>
        <begin position="63"/>
        <end position="90"/>
    </location>
</feature>
<dbReference type="AlphaFoldDB" id="A0A1J5Q3Y2"/>
<evidence type="ECO:0000313" key="2">
    <source>
        <dbReference type="EMBL" id="OIQ70581.1"/>
    </source>
</evidence>
<proteinExistence type="predicted"/>
<sequence>MPEVTVTIGGRAFEVACQAGEEHFLRTAAGMLDTEARVLLDQIGRMPESRMLLMAGLMLADRTGGAEDQLRDAQARIAALEAELKDLAARPAQRVEVPVMPTAVSDSLAEIAARAEALAASLDASLAEHGAATSA</sequence>
<dbReference type="Gene3D" id="3.30.160.880">
    <property type="entry name" value="Cell division protein ZapA protomer, N-terminal domain"/>
    <property type="match status" value="1"/>
</dbReference>
<protein>
    <submittedName>
        <fullName evidence="2">Cell division protein ZapA</fullName>
    </submittedName>
</protein>
<gene>
    <name evidence="2" type="ORF">GALL_478060</name>
</gene>
<dbReference type="Pfam" id="PF05164">
    <property type="entry name" value="ZapA"/>
    <property type="match status" value="1"/>
</dbReference>
<keyword evidence="2" id="KW-0131">Cell cycle</keyword>
<name>A0A1J5Q3Y2_9ZZZZ</name>
<dbReference type="InterPro" id="IPR042233">
    <property type="entry name" value="Cell_div_ZapA_N"/>
</dbReference>
<dbReference type="InterPro" id="IPR036192">
    <property type="entry name" value="Cell_div_ZapA-like_sf"/>
</dbReference>
<dbReference type="GO" id="GO:0051301">
    <property type="term" value="P:cell division"/>
    <property type="evidence" value="ECO:0007669"/>
    <property type="project" value="UniProtKB-KW"/>
</dbReference>
<dbReference type="EMBL" id="MLJW01004132">
    <property type="protein sequence ID" value="OIQ70581.1"/>
    <property type="molecule type" value="Genomic_DNA"/>
</dbReference>
<dbReference type="InterPro" id="IPR007838">
    <property type="entry name" value="Cell_div_ZapA-like"/>
</dbReference>
<dbReference type="SUPFAM" id="SSF102829">
    <property type="entry name" value="Cell division protein ZapA-like"/>
    <property type="match status" value="1"/>
</dbReference>